<dbReference type="RefSeq" id="WP_021054079.1">
    <property type="nucleotide sequence ID" value="NZ_KE356561.1"/>
</dbReference>
<evidence type="ECO:0000256" key="1">
    <source>
        <dbReference type="SAM" id="Phobius"/>
    </source>
</evidence>
<feature type="transmembrane region" description="Helical" evidence="1">
    <location>
        <begin position="184"/>
        <end position="207"/>
    </location>
</feature>
<dbReference type="Proteomes" id="UP000030710">
    <property type="component" value="Unassembled WGS sequence"/>
</dbReference>
<feature type="transmembrane region" description="Helical" evidence="1">
    <location>
        <begin position="152"/>
        <end position="178"/>
    </location>
</feature>
<reference evidence="2 3" key="1">
    <citation type="journal article" date="2013" name="PLoS ONE">
        <title>Assembly-driven community genomics of a hypersaline microbial ecosystem.</title>
        <authorList>
            <person name="Podell S."/>
            <person name="Ugalde J.A."/>
            <person name="Narasingarao P."/>
            <person name="Banfield J.F."/>
            <person name="Heidelberg K.B."/>
            <person name="Allen E.E."/>
        </authorList>
    </citation>
    <scope>NUCLEOTIDE SEQUENCE [LARGE SCALE GENOMIC DNA]</scope>
    <source>
        <strain evidence="3">J07HQW2</strain>
    </source>
</reference>
<feature type="transmembrane region" description="Helical" evidence="1">
    <location>
        <begin position="120"/>
        <end position="140"/>
    </location>
</feature>
<dbReference type="EMBL" id="KE356561">
    <property type="protein sequence ID" value="ERG94588.1"/>
    <property type="molecule type" value="Genomic_DNA"/>
</dbReference>
<dbReference type="eggNOG" id="arCOG09065">
    <property type="taxonomic scope" value="Archaea"/>
</dbReference>
<organism evidence="2 3">
    <name type="scientific">Haloquadratum walsbyi J07HQW2</name>
    <dbReference type="NCBI Taxonomy" id="1238425"/>
    <lineage>
        <taxon>Archaea</taxon>
        <taxon>Methanobacteriati</taxon>
        <taxon>Methanobacteriota</taxon>
        <taxon>Stenosarchaea group</taxon>
        <taxon>Halobacteria</taxon>
        <taxon>Halobacteriales</taxon>
        <taxon>Haloferacaceae</taxon>
        <taxon>Haloquadratum</taxon>
    </lineage>
</organism>
<evidence type="ECO:0000313" key="3">
    <source>
        <dbReference type="Proteomes" id="UP000030710"/>
    </source>
</evidence>
<evidence type="ECO:0000313" key="2">
    <source>
        <dbReference type="EMBL" id="ERG94588.1"/>
    </source>
</evidence>
<dbReference type="AlphaFoldDB" id="U1ND11"/>
<name>U1ND11_9EURY</name>
<accession>U1ND11</accession>
<protein>
    <submittedName>
        <fullName evidence="2">Uncharacterized protein</fullName>
    </submittedName>
</protein>
<keyword evidence="1" id="KW-0472">Membrane</keyword>
<dbReference type="HOGENOM" id="CLU_117968_0_0_2"/>
<keyword evidence="1" id="KW-1133">Transmembrane helix</keyword>
<sequence>MSERSHEQSRDKSDTADADMSLRERVSVIYSLLRWISIAVDAIRRQRRLGLLTSIVGSSYFILYLWGVGHLAPGLGGWGITVVSDPVTTFTTPALGPFSYRPIARIQTGPLTYLLSLNSVIGFMLAILVGMNVAGSVLLWRQPKACGLHSASGGMLAGIPGLISGTACCGPVILLVLGIQASSIIITAFELLVPAAVGMLIISLIFIGRRIEQTL</sequence>
<gene>
    <name evidence="2" type="ORF">J07HQW2_01024</name>
</gene>
<feature type="transmembrane region" description="Helical" evidence="1">
    <location>
        <begin position="49"/>
        <end position="67"/>
    </location>
</feature>
<proteinExistence type="predicted"/>
<keyword evidence="1" id="KW-0812">Transmembrane</keyword>
<dbReference type="STRING" id="1238425.J07HQW2_01024"/>